<dbReference type="RefSeq" id="WP_124085274.1">
    <property type="nucleotide sequence ID" value="NZ_UXAW01000045.1"/>
</dbReference>
<gene>
    <name evidence="6" type="ORF">XINFAN_00844</name>
</gene>
<dbReference type="OrthoDB" id="9811557at2"/>
<dbReference type="FunFam" id="3.30.465.10:FF:000001">
    <property type="entry name" value="D-2-hydroxyglutarate dehydrogenase, mitochondrial"/>
    <property type="match status" value="1"/>
</dbReference>
<dbReference type="Gene3D" id="1.10.45.10">
    <property type="entry name" value="Vanillyl-alcohol Oxidase, Chain A, domain 4"/>
    <property type="match status" value="1"/>
</dbReference>
<evidence type="ECO:0000256" key="1">
    <source>
        <dbReference type="ARBA" id="ARBA00001974"/>
    </source>
</evidence>
<dbReference type="InterPro" id="IPR036318">
    <property type="entry name" value="FAD-bd_PCMH-like_sf"/>
</dbReference>
<evidence type="ECO:0000256" key="4">
    <source>
        <dbReference type="ARBA" id="ARBA00022827"/>
    </source>
</evidence>
<dbReference type="EMBL" id="UXAW01000045">
    <property type="protein sequence ID" value="VDC22669.1"/>
    <property type="molecule type" value="Genomic_DNA"/>
</dbReference>
<dbReference type="PANTHER" id="PTHR43716">
    <property type="entry name" value="D-2-HYDROXYGLUTARATE DEHYDROGENASE, MITOCHONDRIAL"/>
    <property type="match status" value="1"/>
</dbReference>
<keyword evidence="7" id="KW-1185">Reference proteome</keyword>
<dbReference type="SUPFAM" id="SSF56176">
    <property type="entry name" value="FAD-binding/transporter-associated domain-like"/>
    <property type="match status" value="1"/>
</dbReference>
<dbReference type="AlphaFoldDB" id="A0A3P5X3J1"/>
<dbReference type="Pfam" id="PF01565">
    <property type="entry name" value="FAD_binding_4"/>
    <property type="match status" value="1"/>
</dbReference>
<comment type="similarity">
    <text evidence="2">Belongs to the FAD-binding oxidoreductase/transferase type 4 family.</text>
</comment>
<dbReference type="EC" id="1.-.-.-" evidence="6"/>
<protein>
    <submittedName>
        <fullName evidence="6">Putative FAD-linked oxidoreductase</fullName>
        <ecNumber evidence="6">1.-.-.-</ecNumber>
    </submittedName>
</protein>
<dbReference type="InterPro" id="IPR016164">
    <property type="entry name" value="FAD-linked_Oxase-like_C"/>
</dbReference>
<evidence type="ECO:0000313" key="7">
    <source>
        <dbReference type="Proteomes" id="UP000277498"/>
    </source>
</evidence>
<dbReference type="InterPro" id="IPR016166">
    <property type="entry name" value="FAD-bd_PCMH"/>
</dbReference>
<evidence type="ECO:0000313" key="6">
    <source>
        <dbReference type="EMBL" id="VDC22669.1"/>
    </source>
</evidence>
<dbReference type="Pfam" id="PF02913">
    <property type="entry name" value="FAD-oxidase_C"/>
    <property type="match status" value="1"/>
</dbReference>
<organism evidence="6 7">
    <name type="scientific">Pseudogemmobacter humi</name>
    <dbReference type="NCBI Taxonomy" id="2483812"/>
    <lineage>
        <taxon>Bacteria</taxon>
        <taxon>Pseudomonadati</taxon>
        <taxon>Pseudomonadota</taxon>
        <taxon>Alphaproteobacteria</taxon>
        <taxon>Rhodobacterales</taxon>
        <taxon>Paracoccaceae</taxon>
        <taxon>Pseudogemmobacter</taxon>
    </lineage>
</organism>
<name>A0A3P5X3J1_9RHOB</name>
<keyword evidence="3" id="KW-0285">Flavoprotein</keyword>
<dbReference type="GO" id="GO:0016491">
    <property type="term" value="F:oxidoreductase activity"/>
    <property type="evidence" value="ECO:0007669"/>
    <property type="project" value="UniProtKB-KW"/>
</dbReference>
<proteinExistence type="inferred from homology"/>
<keyword evidence="4" id="KW-0274">FAD</keyword>
<dbReference type="PANTHER" id="PTHR43716:SF2">
    <property type="entry name" value="BLL6224 PROTEIN"/>
    <property type="match status" value="1"/>
</dbReference>
<reference evidence="6 7" key="1">
    <citation type="submission" date="2018-11" db="EMBL/GenBank/DDBJ databases">
        <authorList>
            <person name="Criscuolo A."/>
        </authorList>
    </citation>
    <scope>NUCLEOTIDE SEQUENCE [LARGE SCALE GENOMIC DNA]</scope>
    <source>
        <strain evidence="6">ACIP111625</strain>
    </source>
</reference>
<dbReference type="InterPro" id="IPR016171">
    <property type="entry name" value="Vanillyl_alc_oxidase_C-sub2"/>
</dbReference>
<dbReference type="PROSITE" id="PS51387">
    <property type="entry name" value="FAD_PCMH"/>
    <property type="match status" value="1"/>
</dbReference>
<feature type="domain" description="FAD-binding PCMH-type" evidence="5">
    <location>
        <begin position="37"/>
        <end position="218"/>
    </location>
</feature>
<evidence type="ECO:0000259" key="5">
    <source>
        <dbReference type="PROSITE" id="PS51387"/>
    </source>
</evidence>
<accession>A0A3P5X3J1</accession>
<dbReference type="Gene3D" id="3.30.465.10">
    <property type="match status" value="1"/>
</dbReference>
<dbReference type="Proteomes" id="UP000277498">
    <property type="component" value="Unassembled WGS sequence"/>
</dbReference>
<dbReference type="GO" id="GO:0071949">
    <property type="term" value="F:FAD binding"/>
    <property type="evidence" value="ECO:0007669"/>
    <property type="project" value="InterPro"/>
</dbReference>
<evidence type="ECO:0000256" key="3">
    <source>
        <dbReference type="ARBA" id="ARBA00022630"/>
    </source>
</evidence>
<keyword evidence="6" id="KW-0560">Oxidoreductase</keyword>
<comment type="cofactor">
    <cofactor evidence="1">
        <name>FAD</name>
        <dbReference type="ChEBI" id="CHEBI:57692"/>
    </cofactor>
</comment>
<dbReference type="InterPro" id="IPR051264">
    <property type="entry name" value="FAD-oxidored/transferase_4"/>
</dbReference>
<dbReference type="FunFam" id="1.10.45.10:FF:000001">
    <property type="entry name" value="D-lactate dehydrogenase mitochondrial"/>
    <property type="match status" value="1"/>
</dbReference>
<dbReference type="InterPro" id="IPR016169">
    <property type="entry name" value="FAD-bd_PCMH_sub2"/>
</dbReference>
<dbReference type="SUPFAM" id="SSF55103">
    <property type="entry name" value="FAD-linked oxidases, C-terminal domain"/>
    <property type="match status" value="1"/>
</dbReference>
<dbReference type="InterPro" id="IPR004113">
    <property type="entry name" value="FAD-bd_oxidored_4_C"/>
</dbReference>
<dbReference type="GO" id="GO:0022904">
    <property type="term" value="P:respiratory electron transport chain"/>
    <property type="evidence" value="ECO:0007669"/>
    <property type="project" value="TreeGrafter"/>
</dbReference>
<dbReference type="Gene3D" id="3.30.70.2190">
    <property type="match status" value="1"/>
</dbReference>
<evidence type="ECO:0000256" key="2">
    <source>
        <dbReference type="ARBA" id="ARBA00008000"/>
    </source>
</evidence>
<dbReference type="InterPro" id="IPR006094">
    <property type="entry name" value="Oxid_FAD_bind_N"/>
</dbReference>
<sequence>MDAERVRARLLEAVGPKGLVNDPAQLRAMSTPWRDSWPSEPLAVVMPGATAEVSAVARICHEEGWPLVPQGGNTGVTGAGLSRPGGRDVLISLKRMNRLRSMDAGDDIMVAEAGCILADLQAAAAAQERFFPMSLGSQGSCTIGGNIATNAGGINALRYGTMRQLVSGLEVVLPDGRVWDGLRKLRKDNTGYDLKHLFIGSEGTLGIITAAALFLSPRPRARCTALVGLESPAMALRWLRRLRHAMGEHLTACELIERICIEVAMRHQPGLRDPLAQPCPWYALVEAGSCDEAAALDERITACFAAALEAGEVLDGVIATSLAQSDALWAMREMLAEGHRHEGISFKHDVSVPVSQVPVFIDQAGEALAARFPGIRQFAFGHIGDGNIHYNSLQAAGEPAADWAPRLPEVNRIVHDIVHRLGGSISAEHGIGQLRRQELPRYKPAVELEMQQRIKAALDPLGQMNPGKLFL</sequence>
<dbReference type="Gene3D" id="3.30.70.2740">
    <property type="match status" value="1"/>
</dbReference>